<protein>
    <submittedName>
        <fullName evidence="2">DUF3500 domain-containing protein</fullName>
    </submittedName>
</protein>
<evidence type="ECO:0000256" key="1">
    <source>
        <dbReference type="SAM" id="SignalP"/>
    </source>
</evidence>
<dbReference type="PROSITE" id="PS51257">
    <property type="entry name" value="PROKAR_LIPOPROTEIN"/>
    <property type="match status" value="1"/>
</dbReference>
<dbReference type="EMBL" id="WQKZ01000003">
    <property type="protein sequence ID" value="MVN77485.1"/>
    <property type="molecule type" value="Genomic_DNA"/>
</dbReference>
<feature type="chain" id="PRO_5029700140" evidence="1">
    <location>
        <begin position="25"/>
        <end position="368"/>
    </location>
</feature>
<keyword evidence="3" id="KW-1185">Reference proteome</keyword>
<keyword evidence="1" id="KW-0732">Signal</keyword>
<accession>A0A7K1TGE9</accession>
<dbReference type="PANTHER" id="PTHR37489:SF1">
    <property type="entry name" value="DUF3500 DOMAIN-CONTAINING PROTEIN"/>
    <property type="match status" value="1"/>
</dbReference>
<sequence>MQNHLKTLVTVLVVSAATFFTACKKDDTTTGSTTSNTNSNPDPIAVSTCASATGIAKVLCLADAFKSQLEASQITTLQTTYSVANAKKWSNLPQGLVQGTNKRIGLSFGAMTTVQVQYAKALIKEISGTTANEGWDEIQQLLNADEYLGANGGGSTYGAANYYIAFLGTPATTGTFEIQFGGHHLACASTYKDGVLVGATPAFRGVEPFATFTLNSTTNQPLQQEQAAFSAMLTGLSSTEQATAKQSVTYSDLVVGPQQDGNFPATPIGLKCANLSASEKALVLAAIKTYVYDIDDADAATLLAKYTAELDNTYLAYSGTTGMTTRNDYVRLDGPSLWLEYSCQNGIVLSPTHPHSVWRDKSKDYGGN</sequence>
<evidence type="ECO:0000313" key="3">
    <source>
        <dbReference type="Proteomes" id="UP000441336"/>
    </source>
</evidence>
<dbReference type="PANTHER" id="PTHR37489">
    <property type="entry name" value="DUF3500 DOMAIN-CONTAINING PROTEIN"/>
    <property type="match status" value="1"/>
</dbReference>
<organism evidence="2 3">
    <name type="scientific">Hymenobacter ginkgonis</name>
    <dbReference type="NCBI Taxonomy" id="2682976"/>
    <lineage>
        <taxon>Bacteria</taxon>
        <taxon>Pseudomonadati</taxon>
        <taxon>Bacteroidota</taxon>
        <taxon>Cytophagia</taxon>
        <taxon>Cytophagales</taxon>
        <taxon>Hymenobacteraceae</taxon>
        <taxon>Hymenobacter</taxon>
    </lineage>
</organism>
<gene>
    <name evidence="2" type="ORF">GO988_14210</name>
</gene>
<name>A0A7K1TGE9_9BACT</name>
<dbReference type="Pfam" id="PF12006">
    <property type="entry name" value="DUF3500"/>
    <property type="match status" value="1"/>
</dbReference>
<reference evidence="2 3" key="1">
    <citation type="submission" date="2019-12" db="EMBL/GenBank/DDBJ databases">
        <title>Hymenobacter sp. HMF4947 Genome sequencing and assembly.</title>
        <authorList>
            <person name="Kang H."/>
            <person name="Cha I."/>
            <person name="Kim H."/>
            <person name="Joh K."/>
        </authorList>
    </citation>
    <scope>NUCLEOTIDE SEQUENCE [LARGE SCALE GENOMIC DNA]</scope>
    <source>
        <strain evidence="2 3">HMF4947</strain>
    </source>
</reference>
<proteinExistence type="predicted"/>
<comment type="caution">
    <text evidence="2">The sequence shown here is derived from an EMBL/GenBank/DDBJ whole genome shotgun (WGS) entry which is preliminary data.</text>
</comment>
<dbReference type="RefSeq" id="WP_157566557.1">
    <property type="nucleotide sequence ID" value="NZ_WQKZ01000003.1"/>
</dbReference>
<dbReference type="InterPro" id="IPR021889">
    <property type="entry name" value="DUF3500"/>
</dbReference>
<evidence type="ECO:0000313" key="2">
    <source>
        <dbReference type="EMBL" id="MVN77485.1"/>
    </source>
</evidence>
<dbReference type="Proteomes" id="UP000441336">
    <property type="component" value="Unassembled WGS sequence"/>
</dbReference>
<dbReference type="AlphaFoldDB" id="A0A7K1TGE9"/>
<feature type="signal peptide" evidence="1">
    <location>
        <begin position="1"/>
        <end position="24"/>
    </location>
</feature>